<protein>
    <submittedName>
        <fullName evidence="3">DDE transposase</fullName>
    </submittedName>
</protein>
<dbReference type="GO" id="GO:0003677">
    <property type="term" value="F:DNA binding"/>
    <property type="evidence" value="ECO:0007669"/>
    <property type="project" value="InterPro"/>
</dbReference>
<dbReference type="PANTHER" id="PTHR30007:SF0">
    <property type="entry name" value="TRANSPOSASE"/>
    <property type="match status" value="1"/>
</dbReference>
<dbReference type="GO" id="GO:0004803">
    <property type="term" value="F:transposase activity"/>
    <property type="evidence" value="ECO:0007669"/>
    <property type="project" value="InterPro"/>
</dbReference>
<evidence type="ECO:0000313" key="4">
    <source>
        <dbReference type="EMBL" id="BCL22175.1"/>
    </source>
</evidence>
<dbReference type="Pfam" id="PF13340">
    <property type="entry name" value="DUF4096"/>
    <property type="match status" value="1"/>
</dbReference>
<evidence type="ECO:0000259" key="2">
    <source>
        <dbReference type="Pfam" id="PF13340"/>
    </source>
</evidence>
<evidence type="ECO:0000259" key="1">
    <source>
        <dbReference type="Pfam" id="PF01609"/>
    </source>
</evidence>
<dbReference type="GO" id="GO:0006313">
    <property type="term" value="P:DNA transposition"/>
    <property type="evidence" value="ECO:0007669"/>
    <property type="project" value="InterPro"/>
</dbReference>
<accession>A0A7G1NJW9</accession>
<reference evidence="3" key="2">
    <citation type="submission" date="2020-09" db="EMBL/GenBank/DDBJ databases">
        <authorList>
            <person name="Sun Q."/>
            <person name="Ohkuma M."/>
        </authorList>
    </citation>
    <scope>NUCLEOTIDE SEQUENCE</scope>
    <source>
        <strain evidence="3">JCM 4255</strain>
    </source>
</reference>
<dbReference type="EMBL" id="AP023439">
    <property type="protein sequence ID" value="BCL22175.1"/>
    <property type="molecule type" value="Genomic_DNA"/>
</dbReference>
<dbReference type="NCBIfam" id="NF033580">
    <property type="entry name" value="transpos_IS5_3"/>
    <property type="match status" value="1"/>
</dbReference>
<dbReference type="KEGG" id="stui:GCM10017668_40180"/>
<dbReference type="InterPro" id="IPR025161">
    <property type="entry name" value="IS402-like_dom"/>
</dbReference>
<proteinExistence type="predicted"/>
<organism evidence="3 5">
    <name type="scientific">Streptomyces tuirus</name>
    <dbReference type="NCBI Taxonomy" id="68278"/>
    <lineage>
        <taxon>Bacteria</taxon>
        <taxon>Bacillati</taxon>
        <taxon>Actinomycetota</taxon>
        <taxon>Actinomycetes</taxon>
        <taxon>Kitasatosporales</taxon>
        <taxon>Streptomycetaceae</taxon>
        <taxon>Streptomyces</taxon>
    </lineage>
</organism>
<sequence>MRLGALGPRQYAGSMPKRRPYPSDLSDARWELIEPVLAAWRFERRGRALDFGRPPEHDLRDIMDAILYVDRTGVQWRYLPHDFPHWNTVYGYFARWQQEGVFAQLNGLLRQLLRQKEGREAEPSACVIDAQSVKTSTSVLASGQGIDAGKRIVGRKRSIVTDTMGLLLAVLVTAASVQDSIAGTQLLDQVAVEHPRIRKVWVDGGYRQHLVEHAASLGIDMEITQRKPGTRGFAPIPKRWVVERTYGWLMLHRRLARDYETRPARSEAMIHIAMTDLMARRLTSENTISWRDPTPQTKQQIPG</sequence>
<gene>
    <name evidence="3" type="ORF">GCM10017668_31780</name>
    <name evidence="4" type="ORF">GCM10017668_40180</name>
</gene>
<feature type="domain" description="Transposase IS4-like" evidence="1">
    <location>
        <begin position="122"/>
        <end position="274"/>
    </location>
</feature>
<dbReference type="Pfam" id="PF01609">
    <property type="entry name" value="DDE_Tnp_1"/>
    <property type="match status" value="1"/>
</dbReference>
<dbReference type="Proteomes" id="UP000516373">
    <property type="component" value="Chromosome"/>
</dbReference>
<dbReference type="InterPro" id="IPR002559">
    <property type="entry name" value="Transposase_11"/>
</dbReference>
<dbReference type="PANTHER" id="PTHR30007">
    <property type="entry name" value="PHP DOMAIN PROTEIN"/>
    <property type="match status" value="1"/>
</dbReference>
<evidence type="ECO:0000313" key="3">
    <source>
        <dbReference type="EMBL" id="BCL21335.1"/>
    </source>
</evidence>
<name>A0A7G1NJW9_9ACTN</name>
<dbReference type="AlphaFoldDB" id="A0A7G1NJW9"/>
<reference evidence="3 5" key="1">
    <citation type="journal article" date="2014" name="Int. J. Syst. Evol. Microbiol.">
        <title>Complete genome sequence of Corynebacterium casei LMG S-19264T (=DSM 44701T), isolated from a smear-ripened cheese.</title>
        <authorList>
            <consortium name="US DOE Joint Genome Institute (JGI-PGF)"/>
            <person name="Walter F."/>
            <person name="Albersmeier A."/>
            <person name="Kalinowski J."/>
            <person name="Ruckert C."/>
        </authorList>
    </citation>
    <scope>NUCLEOTIDE SEQUENCE [LARGE SCALE GENOMIC DNA]</scope>
    <source>
        <strain evidence="3 5">JCM 4255</strain>
    </source>
</reference>
<dbReference type="EMBL" id="AP023439">
    <property type="protein sequence ID" value="BCL21335.1"/>
    <property type="molecule type" value="Genomic_DNA"/>
</dbReference>
<evidence type="ECO:0000313" key="5">
    <source>
        <dbReference type="Proteomes" id="UP000516373"/>
    </source>
</evidence>
<dbReference type="KEGG" id="stui:GCM10017668_31780"/>
<feature type="domain" description="Insertion element IS402-like" evidence="2">
    <location>
        <begin position="25"/>
        <end position="105"/>
    </location>
</feature>